<keyword evidence="3" id="KW-1185">Reference proteome</keyword>
<name>A0ABQ9WZT2_9EUKA</name>
<dbReference type="SUPFAM" id="SSF50978">
    <property type="entry name" value="WD40 repeat-like"/>
    <property type="match status" value="1"/>
</dbReference>
<sequence length="411" mass="45555">MTLSQRSFICVGTYEKGMIGLELTRNPTTTPQTEDDTLLYLSAPFSPQPHLGSVDTIAICGSILATGCTDELIRLYDLGRMKEIGKCNEHSASLSAIALIERGQDKAMVSCDKSGVLYFWTSKKNGQEWNCQKGLELGHSYINELSVHPSAKMAIGLSSIDHCYHLINLQRGNIAQKVVIKRKDPLRHCLWADDGFTYIVTCGKHFLLFNLHQQSDTGKEQPLIEGDLSFDVISLLFLDARTFVCGGEKGVWGIVCVKDGEGETPPSFSYHPLKTLSDRVKGISRILLPTDIPEMPDFTFSIAVGCSDGSVSVWLLAVDEDSVDGILVAFANIMTRLTCLCATHIDPVMEDDEIEEAPEPLPRKEKRQQSSKDEEKTAERSQANDESSKSTKNGEKKKRKRQPKLSVSKHE</sequence>
<feature type="region of interest" description="Disordered" evidence="1">
    <location>
        <begin position="353"/>
        <end position="411"/>
    </location>
</feature>
<dbReference type="EMBL" id="JARBJD010000322">
    <property type="protein sequence ID" value="KAK2943901.1"/>
    <property type="molecule type" value="Genomic_DNA"/>
</dbReference>
<dbReference type="InterPro" id="IPR015943">
    <property type="entry name" value="WD40/YVTN_repeat-like_dom_sf"/>
</dbReference>
<dbReference type="SMART" id="SM00320">
    <property type="entry name" value="WD40"/>
    <property type="match status" value="4"/>
</dbReference>
<dbReference type="Proteomes" id="UP001281761">
    <property type="component" value="Unassembled WGS sequence"/>
</dbReference>
<feature type="compositionally biased region" description="Basic and acidic residues" evidence="1">
    <location>
        <begin position="361"/>
        <end position="394"/>
    </location>
</feature>
<evidence type="ECO:0000313" key="2">
    <source>
        <dbReference type="EMBL" id="KAK2943901.1"/>
    </source>
</evidence>
<gene>
    <name evidence="2" type="ORF">BLNAU_21156</name>
</gene>
<dbReference type="InterPro" id="IPR051959">
    <property type="entry name" value="PAK1-Kinase_Regulator"/>
</dbReference>
<comment type="caution">
    <text evidence="2">The sequence shown here is derived from an EMBL/GenBank/DDBJ whole genome shotgun (WGS) entry which is preliminary data.</text>
</comment>
<dbReference type="PANTHER" id="PTHR44675:SF1">
    <property type="entry name" value="P21-ACTIVATED PROTEIN KINASE-INTERACTING PROTEIN 1"/>
    <property type="match status" value="1"/>
</dbReference>
<evidence type="ECO:0000313" key="3">
    <source>
        <dbReference type="Proteomes" id="UP001281761"/>
    </source>
</evidence>
<protein>
    <submittedName>
        <fullName evidence="2">Uncharacterized protein</fullName>
    </submittedName>
</protein>
<dbReference type="PANTHER" id="PTHR44675">
    <property type="entry name" value="PAK1 INTERACTING PROTEIN 1"/>
    <property type="match status" value="1"/>
</dbReference>
<dbReference type="InterPro" id="IPR036322">
    <property type="entry name" value="WD40_repeat_dom_sf"/>
</dbReference>
<reference evidence="2 3" key="1">
    <citation type="journal article" date="2022" name="bioRxiv">
        <title>Genomics of Preaxostyla Flagellates Illuminates Evolutionary Transitions and the Path Towards Mitochondrial Loss.</title>
        <authorList>
            <person name="Novak L.V.F."/>
            <person name="Treitli S.C."/>
            <person name="Pyrih J."/>
            <person name="Halakuc P."/>
            <person name="Pipaliya S.V."/>
            <person name="Vacek V."/>
            <person name="Brzon O."/>
            <person name="Soukal P."/>
            <person name="Eme L."/>
            <person name="Dacks J.B."/>
            <person name="Karnkowska A."/>
            <person name="Elias M."/>
            <person name="Hampl V."/>
        </authorList>
    </citation>
    <scope>NUCLEOTIDE SEQUENCE [LARGE SCALE GENOMIC DNA]</scope>
    <source>
        <strain evidence="2">NAU3</strain>
        <tissue evidence="2">Gut</tissue>
    </source>
</reference>
<dbReference type="Gene3D" id="2.130.10.10">
    <property type="entry name" value="YVTN repeat-like/Quinoprotein amine dehydrogenase"/>
    <property type="match status" value="1"/>
</dbReference>
<accession>A0ABQ9WZT2</accession>
<dbReference type="InterPro" id="IPR001680">
    <property type="entry name" value="WD40_rpt"/>
</dbReference>
<evidence type="ECO:0000256" key="1">
    <source>
        <dbReference type="SAM" id="MobiDB-lite"/>
    </source>
</evidence>
<organism evidence="2 3">
    <name type="scientific">Blattamonas nauphoetae</name>
    <dbReference type="NCBI Taxonomy" id="2049346"/>
    <lineage>
        <taxon>Eukaryota</taxon>
        <taxon>Metamonada</taxon>
        <taxon>Preaxostyla</taxon>
        <taxon>Oxymonadida</taxon>
        <taxon>Blattamonas</taxon>
    </lineage>
</organism>
<proteinExistence type="predicted"/>